<dbReference type="InterPro" id="IPR039060">
    <property type="entry name" value="Antitox_HigA"/>
</dbReference>
<dbReference type="InterPro" id="IPR010359">
    <property type="entry name" value="IrrE_HExxH"/>
</dbReference>
<accession>A0AAU8GD57</accession>
<dbReference type="GO" id="GO:0006355">
    <property type="term" value="P:regulation of DNA-templated transcription"/>
    <property type="evidence" value="ECO:0007669"/>
    <property type="project" value="InterPro"/>
</dbReference>
<dbReference type="Pfam" id="PF06114">
    <property type="entry name" value="Peptidase_M78"/>
    <property type="match status" value="1"/>
</dbReference>
<dbReference type="PANTHER" id="PTHR40455">
    <property type="entry name" value="ANTITOXIN HIGA"/>
    <property type="match status" value="1"/>
</dbReference>
<organism evidence="2">
    <name type="scientific">Dehalogenimonas sp. 4OHTPN</name>
    <dbReference type="NCBI Taxonomy" id="3166643"/>
    <lineage>
        <taxon>Bacteria</taxon>
        <taxon>Bacillati</taxon>
        <taxon>Chloroflexota</taxon>
        <taxon>Dehalococcoidia</taxon>
        <taxon>Dehalococcoidales</taxon>
        <taxon>Dehalococcoidaceae</taxon>
        <taxon>Dehalogenimonas</taxon>
    </lineage>
</organism>
<evidence type="ECO:0000259" key="1">
    <source>
        <dbReference type="Pfam" id="PF06114"/>
    </source>
</evidence>
<dbReference type="EMBL" id="CP159307">
    <property type="protein sequence ID" value="XCH33999.1"/>
    <property type="molecule type" value="Genomic_DNA"/>
</dbReference>
<sequence length="401" mass="45466">MSKVIKNEEDYEGVMVELESLLDRNPAPGTSDNERLELLTLLVRDYESKAFQFVPPDPIEAIKFRMEQQSLTPRDLIPYVGSRSKVSEVLSGKRPLTISMIRALNSGLRIPASILIQEKTPDGCDDVIDWERFPLKQMVDWGWINLHGSASSAPPEQILPAFLASAGSLRAQAVLCRSSSHVRSARTMDDYAFTAWVARVLHLANKSPVKTKYKPGALSSKLLNELARLSKSENGPLDARQFLRDLGIHVIVERHLPHTYLDGAAIMVDRQHPVIALTLRYDRVDSFWFTLMHELAHILLHLENEDDVYYDDLDIDAEDDPREREANRFAGEALIPTDAWDKSLAKHLRSPQAAEHLANQLGIHPAIVAGRMQHEFKAYQLLRNLVGNRQVRKFFPEVNWS</sequence>
<evidence type="ECO:0000313" key="2">
    <source>
        <dbReference type="EMBL" id="XCH33999.1"/>
    </source>
</evidence>
<dbReference type="Gene3D" id="1.10.10.2910">
    <property type="match status" value="1"/>
</dbReference>
<feature type="domain" description="IrrE N-terminal-like" evidence="1">
    <location>
        <begin position="247"/>
        <end position="364"/>
    </location>
</feature>
<proteinExistence type="predicted"/>
<gene>
    <name evidence="2" type="ORF">ABV300_03730</name>
</gene>
<dbReference type="RefSeq" id="WP_353715187.1">
    <property type="nucleotide sequence ID" value="NZ_CP159307.1"/>
</dbReference>
<dbReference type="GO" id="GO:0001046">
    <property type="term" value="F:core promoter sequence-specific DNA binding"/>
    <property type="evidence" value="ECO:0007669"/>
    <property type="project" value="TreeGrafter"/>
</dbReference>
<name>A0AAU8GD57_9CHLR</name>
<protein>
    <submittedName>
        <fullName evidence="2">ImmA/IrrE family metallo-endopeptidase</fullName>
    </submittedName>
</protein>
<reference evidence="2" key="1">
    <citation type="submission" date="2024-06" db="EMBL/GenBank/DDBJ databases">
        <title>A Novel Isolate, Dehalogenimonas sp. Strain 4OHTPN, Dechlorinates Aromatic 4 Hydroxy chlorothalonil by a Novel Reductive Dehalogenase.</title>
        <authorList>
            <person name="Liu G."/>
        </authorList>
    </citation>
    <scope>NUCLEOTIDE SEQUENCE</scope>
    <source>
        <strain evidence="2">4OHTPN</strain>
    </source>
</reference>
<dbReference type="AlphaFoldDB" id="A0AAU8GD57"/>
<dbReference type="PANTHER" id="PTHR40455:SF1">
    <property type="entry name" value="ANTITOXIN HIGA"/>
    <property type="match status" value="1"/>
</dbReference>